<evidence type="ECO:0000256" key="2">
    <source>
        <dbReference type="SAM" id="MobiDB-lite"/>
    </source>
</evidence>
<dbReference type="Gene3D" id="3.30.2300.10">
    <property type="entry name" value="THUMP superfamily"/>
    <property type="match status" value="1"/>
</dbReference>
<dbReference type="SUPFAM" id="SSF143437">
    <property type="entry name" value="THUMP domain-like"/>
    <property type="match status" value="1"/>
</dbReference>
<keyword evidence="5" id="KW-1185">Reference proteome</keyword>
<dbReference type="PANTHER" id="PTHR13452:SF10">
    <property type="entry name" value="THUMP DOMAIN-CONTAINING PROTEIN 1"/>
    <property type="match status" value="1"/>
</dbReference>
<dbReference type="SMART" id="SM00981">
    <property type="entry name" value="THUMP"/>
    <property type="match status" value="1"/>
</dbReference>
<dbReference type="Pfam" id="PF02926">
    <property type="entry name" value="THUMP"/>
    <property type="match status" value="1"/>
</dbReference>
<feature type="region of interest" description="Disordered" evidence="2">
    <location>
        <begin position="97"/>
        <end position="119"/>
    </location>
</feature>
<feature type="domain" description="THUMP" evidence="3">
    <location>
        <begin position="181"/>
        <end position="287"/>
    </location>
</feature>
<gene>
    <name evidence="4" type="ORF">JOL62DRAFT_621504</name>
</gene>
<dbReference type="InterPro" id="IPR004114">
    <property type="entry name" value="THUMP_dom"/>
</dbReference>
<evidence type="ECO:0000313" key="5">
    <source>
        <dbReference type="Proteomes" id="UP001367316"/>
    </source>
</evidence>
<feature type="compositionally biased region" description="Basic and acidic residues" evidence="2">
    <location>
        <begin position="13"/>
        <end position="22"/>
    </location>
</feature>
<reference evidence="4 5" key="1">
    <citation type="submission" date="2024-04" db="EMBL/GenBank/DDBJ databases">
        <title>Phyllosticta paracitricarpa is synonymous to the EU quarantine fungus P. citricarpa based on phylogenomic analyses.</title>
        <authorList>
            <consortium name="Lawrence Berkeley National Laboratory"/>
            <person name="Van ingen-buijs V.A."/>
            <person name="Van westerhoven A.C."/>
            <person name="Haridas S."/>
            <person name="Skiadas P."/>
            <person name="Martin F."/>
            <person name="Groenewald J.Z."/>
            <person name="Crous P.W."/>
            <person name="Seidl M.F."/>
        </authorList>
    </citation>
    <scope>NUCLEOTIDE SEQUENCE [LARGE SCALE GENOMIC DNA]</scope>
    <source>
        <strain evidence="4 5">CBS 141358</strain>
    </source>
</reference>
<accession>A0ABR1N5X4</accession>
<dbReference type="PROSITE" id="PS51165">
    <property type="entry name" value="THUMP"/>
    <property type="match status" value="1"/>
</dbReference>
<evidence type="ECO:0000256" key="1">
    <source>
        <dbReference type="PROSITE-ProRule" id="PRU00529"/>
    </source>
</evidence>
<dbReference type="CDD" id="cd11717">
    <property type="entry name" value="THUMP_THUMPD1_like"/>
    <property type="match status" value="1"/>
</dbReference>
<dbReference type="Proteomes" id="UP001367316">
    <property type="component" value="Unassembled WGS sequence"/>
</dbReference>
<feature type="region of interest" description="Disordered" evidence="2">
    <location>
        <begin position="1"/>
        <end position="58"/>
    </location>
</feature>
<comment type="caution">
    <text evidence="4">The sequence shown here is derived from an EMBL/GenBank/DDBJ whole genome shotgun (WGS) entry which is preliminary data.</text>
</comment>
<keyword evidence="1" id="KW-0694">RNA-binding</keyword>
<dbReference type="EMBL" id="JBBPBF010000019">
    <property type="protein sequence ID" value="KAK7610138.1"/>
    <property type="molecule type" value="Genomic_DNA"/>
</dbReference>
<dbReference type="InterPro" id="IPR040183">
    <property type="entry name" value="THUMPD1-like"/>
</dbReference>
<evidence type="ECO:0000259" key="3">
    <source>
        <dbReference type="PROSITE" id="PS51165"/>
    </source>
</evidence>
<organism evidence="4 5">
    <name type="scientific">Phyllosticta paracitricarpa</name>
    <dbReference type="NCBI Taxonomy" id="2016321"/>
    <lineage>
        <taxon>Eukaryota</taxon>
        <taxon>Fungi</taxon>
        <taxon>Dikarya</taxon>
        <taxon>Ascomycota</taxon>
        <taxon>Pezizomycotina</taxon>
        <taxon>Dothideomycetes</taxon>
        <taxon>Dothideomycetes incertae sedis</taxon>
        <taxon>Botryosphaeriales</taxon>
        <taxon>Phyllostictaceae</taxon>
        <taxon>Phyllosticta</taxon>
    </lineage>
</organism>
<dbReference type="PANTHER" id="PTHR13452">
    <property type="entry name" value="THUMP DOMAIN CONTAINING PROTEIN 1-RELATED"/>
    <property type="match status" value="1"/>
</dbReference>
<feature type="compositionally biased region" description="Acidic residues" evidence="2">
    <location>
        <begin position="101"/>
        <end position="117"/>
    </location>
</feature>
<sequence length="316" mass="34548">MAAGDGSRKRKAPAGDHGDGFNRVRLLFPHCLPDPTDQERQKGKKQWRRLPHAAGGSSIEAGDSGIWATCAMGREGKAVGELRDTFDQYCKKLYGVGGDGSTEEEGGGDGDDDDDDAKDAGDIEAEIKKEIEGIRKPTREPLFRNVRIDTDCIMFFKTRAPIDPVEFVRRICEDAMAAASSGGAAQKATGRFVKRLTPMTLMGKATEEGLQDVATKVVAPHFHGADKAGKKFAIRPNVRNHKSMTRDTIIRTVAAAVGPGHSVDLKNYDLLILVDVYKNMCGISVVGDEFERLKRFNLSEIYEPSPKEQPKEAEAQ</sequence>
<protein>
    <submittedName>
        <fullName evidence="4">THUMP domain-containing protein</fullName>
    </submittedName>
</protein>
<feature type="compositionally biased region" description="Basic residues" evidence="2">
    <location>
        <begin position="42"/>
        <end position="51"/>
    </location>
</feature>
<proteinExistence type="predicted"/>
<evidence type="ECO:0000313" key="4">
    <source>
        <dbReference type="EMBL" id="KAK7610138.1"/>
    </source>
</evidence>
<name>A0ABR1N5X4_9PEZI</name>